<evidence type="ECO:0000256" key="3">
    <source>
        <dbReference type="ARBA" id="ARBA00022801"/>
    </source>
</evidence>
<comment type="similarity">
    <text evidence="1">Belongs to the peptidase C40 family.</text>
</comment>
<feature type="compositionally biased region" description="Low complexity" evidence="6">
    <location>
        <begin position="275"/>
        <end position="293"/>
    </location>
</feature>
<feature type="chain" id="PRO_5020593183" evidence="7">
    <location>
        <begin position="26"/>
        <end position="437"/>
    </location>
</feature>
<dbReference type="SUPFAM" id="SSF54001">
    <property type="entry name" value="Cysteine proteinases"/>
    <property type="match status" value="1"/>
</dbReference>
<dbReference type="PANTHER" id="PTHR47359:SF3">
    <property type="entry name" value="NLP_P60 DOMAIN-CONTAINING PROTEIN-RELATED"/>
    <property type="match status" value="1"/>
</dbReference>
<dbReference type="PANTHER" id="PTHR47359">
    <property type="entry name" value="PEPTIDOGLYCAN DL-ENDOPEPTIDASE CWLO"/>
    <property type="match status" value="1"/>
</dbReference>
<dbReference type="GO" id="GO:0008234">
    <property type="term" value="F:cysteine-type peptidase activity"/>
    <property type="evidence" value="ECO:0007669"/>
    <property type="project" value="UniProtKB-KW"/>
</dbReference>
<feature type="signal peptide" evidence="7">
    <location>
        <begin position="1"/>
        <end position="25"/>
    </location>
</feature>
<feature type="compositionally biased region" description="Basic and acidic residues" evidence="6">
    <location>
        <begin position="238"/>
        <end position="259"/>
    </location>
</feature>
<evidence type="ECO:0000256" key="6">
    <source>
        <dbReference type="SAM" id="MobiDB-lite"/>
    </source>
</evidence>
<evidence type="ECO:0000256" key="7">
    <source>
        <dbReference type="SAM" id="SignalP"/>
    </source>
</evidence>
<dbReference type="InterPro" id="IPR038765">
    <property type="entry name" value="Papain-like_cys_pep_sf"/>
</dbReference>
<keyword evidence="3" id="KW-0378">Hydrolase</keyword>
<proteinExistence type="inferred from homology"/>
<evidence type="ECO:0000259" key="8">
    <source>
        <dbReference type="PROSITE" id="PS51935"/>
    </source>
</evidence>
<feature type="domain" description="NlpC/P60" evidence="8">
    <location>
        <begin position="317"/>
        <end position="437"/>
    </location>
</feature>
<sequence>MRLRHTLAAGLTLALVSGLTAVAHADDTPSQNEVEAAESAARAKARDVAVVKADLALANARLESSAVAAAQAAEAYNGALWQLEEAKAAAKEARRAADDAAGDVRRQQREYGDALVRSYQSSPEIAGVAAVLESDGVQSFIEQRVTMDNAVDALEGRYDRFRASATVAELSSVRAETAEDEASALEEESRELRDAAAGAASAAIAEAEQIAARKTELINELAELEGISVELATRRQQALEEKAAEEAERARRQEQERQPDPAPARSRRPTPSPSPSRSRSRTPATSRSPSPHRSLTRSRSRSLTPSLRLPPLRPDPAKGASAAVNFAAAQLGEPYVWGAAGPNAWDCSGLTMKAWAAGGKSLPHWSVGQYRATTPIKASSLRKGDLVFWSNTSDPSTIFHVALYAGDGQIIHAPRTGRPVVKESMYYWRSPNFFTRP</sequence>
<evidence type="ECO:0000313" key="9">
    <source>
        <dbReference type="EMBL" id="QCC78301.1"/>
    </source>
</evidence>
<evidence type="ECO:0000256" key="2">
    <source>
        <dbReference type="ARBA" id="ARBA00022670"/>
    </source>
</evidence>
<protein>
    <submittedName>
        <fullName evidence="9">NlpC/P60 family protein</fullName>
    </submittedName>
</protein>
<evidence type="ECO:0000256" key="1">
    <source>
        <dbReference type="ARBA" id="ARBA00007074"/>
    </source>
</evidence>
<dbReference type="Proteomes" id="UP000297025">
    <property type="component" value="Chromosome"/>
</dbReference>
<feature type="compositionally biased region" description="Low complexity" evidence="6">
    <location>
        <begin position="301"/>
        <end position="310"/>
    </location>
</feature>
<dbReference type="InterPro" id="IPR051794">
    <property type="entry name" value="PG_Endopeptidase_C40"/>
</dbReference>
<dbReference type="RefSeq" id="WP_135833338.1">
    <property type="nucleotide sequence ID" value="NZ_CP038462.1"/>
</dbReference>
<keyword evidence="5" id="KW-0175">Coiled coil</keyword>
<dbReference type="KEGG" id="ndp:E2C04_15890"/>
<organism evidence="9 10">
    <name type="scientific">Nocardioides daphniae</name>
    <dbReference type="NCBI Taxonomy" id="402297"/>
    <lineage>
        <taxon>Bacteria</taxon>
        <taxon>Bacillati</taxon>
        <taxon>Actinomycetota</taxon>
        <taxon>Actinomycetes</taxon>
        <taxon>Propionibacteriales</taxon>
        <taxon>Nocardioidaceae</taxon>
        <taxon>Nocardioides</taxon>
    </lineage>
</organism>
<keyword evidence="2" id="KW-0645">Protease</keyword>
<dbReference type="Pfam" id="PF00877">
    <property type="entry name" value="NLPC_P60"/>
    <property type="match status" value="1"/>
</dbReference>
<evidence type="ECO:0000256" key="4">
    <source>
        <dbReference type="ARBA" id="ARBA00022807"/>
    </source>
</evidence>
<feature type="region of interest" description="Disordered" evidence="6">
    <location>
        <begin position="238"/>
        <end position="319"/>
    </location>
</feature>
<dbReference type="PROSITE" id="PS51935">
    <property type="entry name" value="NLPC_P60"/>
    <property type="match status" value="1"/>
</dbReference>
<accession>A0A4P7UFV1</accession>
<feature type="coiled-coil region" evidence="5">
    <location>
        <begin position="76"/>
        <end position="110"/>
    </location>
</feature>
<name>A0A4P7UFV1_9ACTN</name>
<dbReference type="GO" id="GO:0006508">
    <property type="term" value="P:proteolysis"/>
    <property type="evidence" value="ECO:0007669"/>
    <property type="project" value="UniProtKB-KW"/>
</dbReference>
<reference evidence="9 10" key="1">
    <citation type="journal article" date="2008" name="Int. J. Syst. Evol. Microbiol.">
        <title>Nocardioides daphniae sp. nov., isolated from Daphnia cucullata (Crustacea: Cladocera).</title>
        <authorList>
            <person name="Toth E.M."/>
            <person name="Keki Z."/>
            <person name="Homonnay Z.G."/>
            <person name="Borsodi A.K."/>
            <person name="Marialigeti K."/>
            <person name="Schumann P."/>
        </authorList>
    </citation>
    <scope>NUCLEOTIDE SEQUENCE [LARGE SCALE GENOMIC DNA]</scope>
    <source>
        <strain evidence="9 10">JCM 16608</strain>
    </source>
</reference>
<evidence type="ECO:0000256" key="5">
    <source>
        <dbReference type="SAM" id="Coils"/>
    </source>
</evidence>
<evidence type="ECO:0000313" key="10">
    <source>
        <dbReference type="Proteomes" id="UP000297025"/>
    </source>
</evidence>
<keyword evidence="4" id="KW-0788">Thiol protease</keyword>
<keyword evidence="7" id="KW-0732">Signal</keyword>
<dbReference type="OrthoDB" id="5177647at2"/>
<gene>
    <name evidence="9" type="ORF">E2C04_15890</name>
</gene>
<dbReference type="EMBL" id="CP038462">
    <property type="protein sequence ID" value="QCC78301.1"/>
    <property type="molecule type" value="Genomic_DNA"/>
</dbReference>
<dbReference type="AlphaFoldDB" id="A0A4P7UFV1"/>
<dbReference type="Gene3D" id="3.90.1720.10">
    <property type="entry name" value="endopeptidase domain like (from Nostoc punctiforme)"/>
    <property type="match status" value="1"/>
</dbReference>
<dbReference type="InterPro" id="IPR000064">
    <property type="entry name" value="NLP_P60_dom"/>
</dbReference>